<evidence type="ECO:0000313" key="4">
    <source>
        <dbReference type="EMBL" id="KAA8478451.1"/>
    </source>
</evidence>
<sequence>MKNQVKGGPYLLLPAVIVVISFLAVAFFINWRLGKSAETIGGTLTAGVQRHKEFFFRSRFNELLDKVELARQTAAQELKNGKEPELFKTILFSDPIINHIWYASEGKGKSQFASLSRKSAADISTINDNKIRDRISEVLTSKDSYSDLVKDNGSVRWIYGVKAVNPRTKAAFFLGFNLDMRELQKYMEEADPEGQAYAFITDEEGVSIFYPDQKLIGKRVLTPKELQFVKSDSGKVNLMDTVESDFLGVRVVRKYSSFAVAEQPWLFIVDTPTLLVDEEINSISKYSALLGLFSLVVILITGAYSQRKWFKEFSMRQSAEDEQQSLLLEKQKLLLMAEKQEKENALLQLDKLKQKINPHFLFNSLGSLSALIGREPETAKTFVMKLSKVYRYVLNEFPDSLSSVQSEIDFAEQYTYLLRVRFGDALKILHTDIDIFHLQGKLPFMAIQTAVENAVKHNVVSKEQPLTISVRSDGDKVLVESDFQPRSTPVDSGGYGLNYIRSIYDHYKIAGFSYKQEGDVFICSFPVIQQSNIQID</sequence>
<dbReference type="EMBL" id="VWNE01000033">
    <property type="protein sequence ID" value="KAA8478451.1"/>
    <property type="molecule type" value="Genomic_DNA"/>
</dbReference>
<dbReference type="PANTHER" id="PTHR34220">
    <property type="entry name" value="SENSOR HISTIDINE KINASE YPDA"/>
    <property type="match status" value="1"/>
</dbReference>
<accession>A0A5M9GXE0</accession>
<gene>
    <name evidence="4" type="ORF">F1649_17860</name>
</gene>
<evidence type="ECO:0000256" key="2">
    <source>
        <dbReference type="SAM" id="Phobius"/>
    </source>
</evidence>
<keyword evidence="2" id="KW-0472">Membrane</keyword>
<dbReference type="Proteomes" id="UP000322918">
    <property type="component" value="Unassembled WGS sequence"/>
</dbReference>
<evidence type="ECO:0000256" key="1">
    <source>
        <dbReference type="SAM" id="Coils"/>
    </source>
</evidence>
<keyword evidence="2" id="KW-1133">Transmembrane helix</keyword>
<evidence type="ECO:0000313" key="5">
    <source>
        <dbReference type="Proteomes" id="UP000322918"/>
    </source>
</evidence>
<protein>
    <recommendedName>
        <fullName evidence="3">Signal transduction histidine kinase internal region domain-containing protein</fullName>
    </recommendedName>
</protein>
<keyword evidence="1" id="KW-0175">Coiled coil</keyword>
<proteinExistence type="predicted"/>
<dbReference type="AlphaFoldDB" id="A0A5M9GXE0"/>
<dbReference type="OrthoDB" id="9809908at2"/>
<dbReference type="InterPro" id="IPR050640">
    <property type="entry name" value="Bact_2-comp_sensor_kinase"/>
</dbReference>
<name>A0A5M9GXE0_9SPHI</name>
<dbReference type="Gene3D" id="3.30.450.20">
    <property type="entry name" value="PAS domain"/>
    <property type="match status" value="1"/>
</dbReference>
<feature type="coiled-coil region" evidence="1">
    <location>
        <begin position="328"/>
        <end position="355"/>
    </location>
</feature>
<keyword evidence="5" id="KW-1185">Reference proteome</keyword>
<dbReference type="RefSeq" id="WP_141813424.1">
    <property type="nucleotide sequence ID" value="NZ_VFPL01000001.1"/>
</dbReference>
<comment type="caution">
    <text evidence="4">The sequence shown here is derived from an EMBL/GenBank/DDBJ whole genome shotgun (WGS) entry which is preliminary data.</text>
</comment>
<dbReference type="PANTHER" id="PTHR34220:SF7">
    <property type="entry name" value="SENSOR HISTIDINE KINASE YPDA"/>
    <property type="match status" value="1"/>
</dbReference>
<feature type="transmembrane region" description="Helical" evidence="2">
    <location>
        <begin position="12"/>
        <end position="31"/>
    </location>
</feature>
<dbReference type="GO" id="GO:0016020">
    <property type="term" value="C:membrane"/>
    <property type="evidence" value="ECO:0007669"/>
    <property type="project" value="InterPro"/>
</dbReference>
<dbReference type="InterPro" id="IPR010559">
    <property type="entry name" value="Sig_transdc_His_kin_internal"/>
</dbReference>
<dbReference type="GO" id="GO:0000155">
    <property type="term" value="F:phosphorelay sensor kinase activity"/>
    <property type="evidence" value="ECO:0007669"/>
    <property type="project" value="InterPro"/>
</dbReference>
<keyword evidence="2" id="KW-0812">Transmembrane</keyword>
<reference evidence="4 5" key="1">
    <citation type="submission" date="2019-09" db="EMBL/GenBank/DDBJ databases">
        <title>Pararcticibacter amylolyticus gen. nov., sp. nov., isolated from a rottenly hemp rope, and reclassification of Pedobacter tournemirensis as Pararcticibacter tournemirensis comb. nov.</title>
        <authorList>
            <person name="Cai Y."/>
        </authorList>
    </citation>
    <scope>NUCLEOTIDE SEQUENCE [LARGE SCALE GENOMIC DNA]</scope>
    <source>
        <strain evidence="4 5">TF5-37.2-LB10</strain>
    </source>
</reference>
<dbReference type="Pfam" id="PF06580">
    <property type="entry name" value="His_kinase"/>
    <property type="match status" value="1"/>
</dbReference>
<evidence type="ECO:0000259" key="3">
    <source>
        <dbReference type="Pfam" id="PF06580"/>
    </source>
</evidence>
<organism evidence="4 5">
    <name type="scientific">Arcticibacter tournemirensis</name>
    <dbReference type="NCBI Taxonomy" id="699437"/>
    <lineage>
        <taxon>Bacteria</taxon>
        <taxon>Pseudomonadati</taxon>
        <taxon>Bacteroidota</taxon>
        <taxon>Sphingobacteriia</taxon>
        <taxon>Sphingobacteriales</taxon>
        <taxon>Sphingobacteriaceae</taxon>
        <taxon>Arcticibacter</taxon>
    </lineage>
</organism>
<feature type="domain" description="Signal transduction histidine kinase internal region" evidence="3">
    <location>
        <begin position="348"/>
        <end position="426"/>
    </location>
</feature>